<proteinExistence type="predicted"/>
<gene>
    <name evidence="2" type="ORF">EV672_102333</name>
</gene>
<dbReference type="AlphaFoldDB" id="A0A4R6RHV8"/>
<sequence>MTADAPVRTQLAEAPPSQGTDVVPSESMHQPAGPQWLAGRYTPADQLDQSPRPELGWFLDEDVLAPLPHGSMLVRLWVSAEGRIDRVELLRADPPGDWALRALVPLPGTPMRPGARGGRPVAATLVVELVSDNERFR</sequence>
<feature type="region of interest" description="Disordered" evidence="1">
    <location>
        <begin position="1"/>
        <end position="53"/>
    </location>
</feature>
<organism evidence="2 3">
    <name type="scientific">Aquabacterium commune</name>
    <dbReference type="NCBI Taxonomy" id="70586"/>
    <lineage>
        <taxon>Bacteria</taxon>
        <taxon>Pseudomonadati</taxon>
        <taxon>Pseudomonadota</taxon>
        <taxon>Betaproteobacteria</taxon>
        <taxon>Burkholderiales</taxon>
        <taxon>Aquabacterium</taxon>
    </lineage>
</organism>
<evidence type="ECO:0000313" key="2">
    <source>
        <dbReference type="EMBL" id="TDP85983.1"/>
    </source>
</evidence>
<dbReference type="RefSeq" id="WP_133607044.1">
    <property type="nucleotide sequence ID" value="NZ_SNXW01000002.1"/>
</dbReference>
<name>A0A4R6RHV8_9BURK</name>
<keyword evidence="3" id="KW-1185">Reference proteome</keyword>
<dbReference type="EMBL" id="SNXW01000002">
    <property type="protein sequence ID" value="TDP85983.1"/>
    <property type="molecule type" value="Genomic_DNA"/>
</dbReference>
<dbReference type="OrthoDB" id="9156385at2"/>
<comment type="caution">
    <text evidence="2">The sequence shown here is derived from an EMBL/GenBank/DDBJ whole genome shotgun (WGS) entry which is preliminary data.</text>
</comment>
<protein>
    <recommendedName>
        <fullName evidence="4">TonB-like protein</fullName>
    </recommendedName>
</protein>
<accession>A0A4R6RHV8</accession>
<dbReference type="Proteomes" id="UP000294593">
    <property type="component" value="Unassembled WGS sequence"/>
</dbReference>
<evidence type="ECO:0000313" key="3">
    <source>
        <dbReference type="Proteomes" id="UP000294593"/>
    </source>
</evidence>
<reference evidence="2 3" key="1">
    <citation type="submission" date="2019-03" db="EMBL/GenBank/DDBJ databases">
        <title>Genomic Encyclopedia of Type Strains, Phase IV (KMG-IV): sequencing the most valuable type-strain genomes for metagenomic binning, comparative biology and taxonomic classification.</title>
        <authorList>
            <person name="Goeker M."/>
        </authorList>
    </citation>
    <scope>NUCLEOTIDE SEQUENCE [LARGE SCALE GENOMIC DNA]</scope>
    <source>
        <strain evidence="2 3">DSM 11901</strain>
    </source>
</reference>
<evidence type="ECO:0000256" key="1">
    <source>
        <dbReference type="SAM" id="MobiDB-lite"/>
    </source>
</evidence>
<evidence type="ECO:0008006" key="4">
    <source>
        <dbReference type="Google" id="ProtNLM"/>
    </source>
</evidence>